<dbReference type="CDD" id="cd00519">
    <property type="entry name" value="Lipase_3"/>
    <property type="match status" value="1"/>
</dbReference>
<accession>A0ABR0C069</accession>
<reference evidence="17 18" key="1">
    <citation type="journal article" date="2024" name="Microbiol. Resour. Announc.">
        <title>Genome annotations for the ascomycete fungi Trichoderma harzianum, Trichoderma aggressivum, and Purpureocillium lilacinum.</title>
        <authorList>
            <person name="Beijen E.P.W."/>
            <person name="Ohm R.A."/>
        </authorList>
    </citation>
    <scope>NUCLEOTIDE SEQUENCE [LARGE SCALE GENOMIC DNA]</scope>
    <source>
        <strain evidence="17 18">CBS 150709</strain>
    </source>
</reference>
<dbReference type="SUPFAM" id="SSF53474">
    <property type="entry name" value="alpha/beta-Hydrolases"/>
    <property type="match status" value="1"/>
</dbReference>
<keyword evidence="5" id="KW-0812">Transmembrane</keyword>
<dbReference type="PANTHER" id="PTHR45792:SF8">
    <property type="entry name" value="DIACYLGLYCEROL LIPASE-ALPHA"/>
    <property type="match status" value="1"/>
</dbReference>
<keyword evidence="10" id="KW-1133">Transmembrane helix</keyword>
<protein>
    <recommendedName>
        <fullName evidence="14">sn-1-specific diacylglycerol lipase</fullName>
        <ecNumber evidence="14">3.1.1.116</ecNumber>
    </recommendedName>
</protein>
<comment type="cofactor">
    <cofactor evidence="1">
        <name>Ca(2+)</name>
        <dbReference type="ChEBI" id="CHEBI:29108"/>
    </cofactor>
</comment>
<feature type="region of interest" description="Disordered" evidence="15">
    <location>
        <begin position="1"/>
        <end position="20"/>
    </location>
</feature>
<keyword evidence="8" id="KW-0106">Calcium</keyword>
<dbReference type="InterPro" id="IPR029058">
    <property type="entry name" value="AB_hydrolase_fold"/>
</dbReference>
<sequence length="539" mass="57958">MAPTNSEARATSSGAAVHELGPVGCRRITIPTQPTDRPSDTQRTVLLALSRAQDTRRPPVLHMPRMWTTKLLSKRSVRASALSTATVATAAASAPNAPTTPFSDNSRASIAAVSELADSLDFMFEKINYEGKFSSDPPLRASSDLYSHTHQRNPVTCSSCTWSGSAKKRPSTATRDSSPTTGRSGTDTAQLVHAACQCSCLVYGPLARSDPDLVPVISRTPSVTGTTKAVSIWTLSSRKALIVSIRGTASATDHMVNMNADAVNATSALGLSRNLSAHKGFLHCAQALLPYLKQQIDRQLELDPSIEQVIFTGHSAGGSVASLLFLHFAHSNHFKTSSSRPILSLVTFGAAPTVAQDVTEATKALPNVGWMLSFVNEFDMVPRADQLYIRSIIDMYRARYGLTCCSAQPSRQGTDTAGQIVAPRVLRWALPLPCYQLVGDIILSRRAARVPVPHDGACEATAASFQPTQFYKVHPSDFCELVFCDIGVHKRRIYLERMGNLQAGSAPDMEAFSDSDTLYTMGSRATTQAGEASEVAKAQ</sequence>
<evidence type="ECO:0000256" key="8">
    <source>
        <dbReference type="ARBA" id="ARBA00022837"/>
    </source>
</evidence>
<evidence type="ECO:0000259" key="16">
    <source>
        <dbReference type="Pfam" id="PF01764"/>
    </source>
</evidence>
<feature type="compositionally biased region" description="Polar residues" evidence="15">
    <location>
        <begin position="1"/>
        <end position="14"/>
    </location>
</feature>
<keyword evidence="4" id="KW-0597">Phosphoprotein</keyword>
<evidence type="ECO:0000313" key="18">
    <source>
        <dbReference type="Proteomes" id="UP001287286"/>
    </source>
</evidence>
<evidence type="ECO:0000256" key="7">
    <source>
        <dbReference type="ARBA" id="ARBA00022801"/>
    </source>
</evidence>
<dbReference type="InterPro" id="IPR002921">
    <property type="entry name" value="Fungal_lipase-type"/>
</dbReference>
<evidence type="ECO:0000256" key="15">
    <source>
        <dbReference type="SAM" id="MobiDB-lite"/>
    </source>
</evidence>
<proteinExistence type="predicted"/>
<evidence type="ECO:0000313" key="17">
    <source>
        <dbReference type="EMBL" id="KAK4089416.1"/>
    </source>
</evidence>
<dbReference type="EMBL" id="JAWRVI010000020">
    <property type="protein sequence ID" value="KAK4089416.1"/>
    <property type="molecule type" value="Genomic_DNA"/>
</dbReference>
<keyword evidence="6" id="KW-0479">Metal-binding</keyword>
<feature type="region of interest" description="Disordered" evidence="15">
    <location>
        <begin position="158"/>
        <end position="186"/>
    </location>
</feature>
<evidence type="ECO:0000256" key="9">
    <source>
        <dbReference type="ARBA" id="ARBA00022963"/>
    </source>
</evidence>
<organism evidence="17 18">
    <name type="scientific">Purpureocillium lilacinum</name>
    <name type="common">Paecilomyces lilacinus</name>
    <dbReference type="NCBI Taxonomy" id="33203"/>
    <lineage>
        <taxon>Eukaryota</taxon>
        <taxon>Fungi</taxon>
        <taxon>Dikarya</taxon>
        <taxon>Ascomycota</taxon>
        <taxon>Pezizomycotina</taxon>
        <taxon>Sordariomycetes</taxon>
        <taxon>Hypocreomycetidae</taxon>
        <taxon>Hypocreales</taxon>
        <taxon>Ophiocordycipitaceae</taxon>
        <taxon>Purpureocillium</taxon>
    </lineage>
</organism>
<name>A0ABR0C069_PURLI</name>
<evidence type="ECO:0000256" key="3">
    <source>
        <dbReference type="ARBA" id="ARBA00022475"/>
    </source>
</evidence>
<evidence type="ECO:0000256" key="6">
    <source>
        <dbReference type="ARBA" id="ARBA00022723"/>
    </source>
</evidence>
<keyword evidence="11" id="KW-0443">Lipid metabolism</keyword>
<evidence type="ECO:0000256" key="2">
    <source>
        <dbReference type="ARBA" id="ARBA00004651"/>
    </source>
</evidence>
<keyword evidence="7" id="KW-0378">Hydrolase</keyword>
<dbReference type="Pfam" id="PF01764">
    <property type="entry name" value="Lipase_3"/>
    <property type="match status" value="1"/>
</dbReference>
<comment type="subcellular location">
    <subcellularLocation>
        <location evidence="2">Cell membrane</location>
        <topology evidence="2">Multi-pass membrane protein</topology>
    </subcellularLocation>
</comment>
<gene>
    <name evidence="17" type="ORF">Purlil1_6405</name>
</gene>
<keyword evidence="3" id="KW-1003">Cell membrane</keyword>
<evidence type="ECO:0000256" key="12">
    <source>
        <dbReference type="ARBA" id="ARBA00023136"/>
    </source>
</evidence>
<evidence type="ECO:0000256" key="10">
    <source>
        <dbReference type="ARBA" id="ARBA00022989"/>
    </source>
</evidence>
<keyword evidence="12" id="KW-0472">Membrane</keyword>
<dbReference type="InterPro" id="IPR052214">
    <property type="entry name" value="DAG_Lipase-Related"/>
</dbReference>
<keyword evidence="9" id="KW-0442">Lipid degradation</keyword>
<evidence type="ECO:0000256" key="4">
    <source>
        <dbReference type="ARBA" id="ARBA00022553"/>
    </source>
</evidence>
<evidence type="ECO:0000256" key="5">
    <source>
        <dbReference type="ARBA" id="ARBA00022692"/>
    </source>
</evidence>
<keyword evidence="18" id="KW-1185">Reference proteome</keyword>
<evidence type="ECO:0000256" key="13">
    <source>
        <dbReference type="ARBA" id="ARBA00024531"/>
    </source>
</evidence>
<evidence type="ECO:0000256" key="1">
    <source>
        <dbReference type="ARBA" id="ARBA00001913"/>
    </source>
</evidence>
<feature type="domain" description="Fungal lipase-type" evidence="16">
    <location>
        <begin position="242"/>
        <end position="384"/>
    </location>
</feature>
<dbReference type="Proteomes" id="UP001287286">
    <property type="component" value="Unassembled WGS sequence"/>
</dbReference>
<comment type="caution">
    <text evidence="17">The sequence shown here is derived from an EMBL/GenBank/DDBJ whole genome shotgun (WGS) entry which is preliminary data.</text>
</comment>
<evidence type="ECO:0000256" key="14">
    <source>
        <dbReference type="ARBA" id="ARBA00026104"/>
    </source>
</evidence>
<dbReference type="Gene3D" id="3.40.50.1820">
    <property type="entry name" value="alpha/beta hydrolase"/>
    <property type="match status" value="1"/>
</dbReference>
<comment type="catalytic activity">
    <reaction evidence="13">
        <text>a 1,2-diacyl-sn-glycerol + H2O = a 2-acylglycerol + a fatty acid + H(+)</text>
        <dbReference type="Rhea" id="RHEA:33275"/>
        <dbReference type="ChEBI" id="CHEBI:15377"/>
        <dbReference type="ChEBI" id="CHEBI:15378"/>
        <dbReference type="ChEBI" id="CHEBI:17389"/>
        <dbReference type="ChEBI" id="CHEBI:17815"/>
        <dbReference type="ChEBI" id="CHEBI:28868"/>
        <dbReference type="EC" id="3.1.1.116"/>
    </reaction>
    <physiologicalReaction direction="left-to-right" evidence="13">
        <dbReference type="Rhea" id="RHEA:33276"/>
    </physiologicalReaction>
</comment>
<dbReference type="PANTHER" id="PTHR45792">
    <property type="entry name" value="DIACYLGLYCEROL LIPASE HOMOLOG-RELATED"/>
    <property type="match status" value="1"/>
</dbReference>
<evidence type="ECO:0000256" key="11">
    <source>
        <dbReference type="ARBA" id="ARBA00023098"/>
    </source>
</evidence>
<dbReference type="EC" id="3.1.1.116" evidence="14"/>
<feature type="compositionally biased region" description="Polar residues" evidence="15">
    <location>
        <begin position="171"/>
        <end position="186"/>
    </location>
</feature>